<keyword evidence="1" id="KW-0378">Hydrolase</keyword>
<name>A0A453ALN1_AEGTS</name>
<reference evidence="4" key="1">
    <citation type="journal article" date="2014" name="Science">
        <title>Ancient hybridizations among the ancestral genomes of bread wheat.</title>
        <authorList>
            <consortium name="International Wheat Genome Sequencing Consortium,"/>
            <person name="Marcussen T."/>
            <person name="Sandve S.R."/>
            <person name="Heier L."/>
            <person name="Spannagl M."/>
            <person name="Pfeifer M."/>
            <person name="Jakobsen K.S."/>
            <person name="Wulff B.B."/>
            <person name="Steuernagel B."/>
            <person name="Mayer K.F."/>
            <person name="Olsen O.A."/>
        </authorList>
    </citation>
    <scope>NUCLEOTIDE SEQUENCE [LARGE SCALE GENOMIC DNA]</scope>
    <source>
        <strain evidence="4">cv. AL8/78</strain>
    </source>
</reference>
<reference evidence="3" key="5">
    <citation type="journal article" date="2021" name="G3 (Bethesda)">
        <title>Aegilops tauschii genome assembly Aet v5.0 features greater sequence contiguity and improved annotation.</title>
        <authorList>
            <person name="Wang L."/>
            <person name="Zhu T."/>
            <person name="Rodriguez J.C."/>
            <person name="Deal K.R."/>
            <person name="Dubcovsky J."/>
            <person name="McGuire P.E."/>
            <person name="Lux T."/>
            <person name="Spannagl M."/>
            <person name="Mayer K.F.X."/>
            <person name="Baldrich P."/>
            <person name="Meyers B.C."/>
            <person name="Huo N."/>
            <person name="Gu Y.Q."/>
            <person name="Zhou H."/>
            <person name="Devos K.M."/>
            <person name="Bennetzen J.L."/>
            <person name="Unver T."/>
            <person name="Budak H."/>
            <person name="Gulick P.J."/>
            <person name="Galiba G."/>
            <person name="Kalapos B."/>
            <person name="Nelson D.R."/>
            <person name="Li P."/>
            <person name="You F.M."/>
            <person name="Luo M.C."/>
            <person name="Dvorak J."/>
        </authorList>
    </citation>
    <scope>NUCLEOTIDE SEQUENCE [LARGE SCALE GENOMIC DNA]</scope>
    <source>
        <strain evidence="3">cv. AL8/78</strain>
    </source>
</reference>
<dbReference type="SUPFAM" id="SSF53474">
    <property type="entry name" value="alpha/beta-Hydrolases"/>
    <property type="match status" value="1"/>
</dbReference>
<reference evidence="4" key="2">
    <citation type="journal article" date="2017" name="Nat. Plants">
        <title>The Aegilops tauschii genome reveals multiple impacts of transposons.</title>
        <authorList>
            <person name="Zhao G."/>
            <person name="Zou C."/>
            <person name="Li K."/>
            <person name="Wang K."/>
            <person name="Li T."/>
            <person name="Gao L."/>
            <person name="Zhang X."/>
            <person name="Wang H."/>
            <person name="Yang Z."/>
            <person name="Liu X."/>
            <person name="Jiang W."/>
            <person name="Mao L."/>
            <person name="Kong X."/>
            <person name="Jiao Y."/>
            <person name="Jia J."/>
        </authorList>
    </citation>
    <scope>NUCLEOTIDE SEQUENCE [LARGE SCALE GENOMIC DNA]</scope>
    <source>
        <strain evidence="4">cv. AL8/78</strain>
    </source>
</reference>
<dbReference type="EnsemblPlants" id="AET2Gv20187400.41">
    <property type="protein sequence ID" value="AET2Gv20187400.41"/>
    <property type="gene ID" value="AET2Gv20187400"/>
</dbReference>
<reference evidence="3" key="4">
    <citation type="submission" date="2019-03" db="UniProtKB">
        <authorList>
            <consortium name="EnsemblPlants"/>
        </authorList>
    </citation>
    <scope>IDENTIFICATION</scope>
</reference>
<protein>
    <recommendedName>
        <fullName evidence="2">Peptidase S9 prolyl oligopeptidase catalytic domain-containing protein</fullName>
    </recommendedName>
</protein>
<accession>A0A453ALN1</accession>
<feature type="domain" description="Peptidase S9 prolyl oligopeptidase catalytic" evidence="2">
    <location>
        <begin position="93"/>
        <end position="143"/>
    </location>
</feature>
<sequence>KKRSCPILCYNPSKDGPLACLIWSYPGDFKSREAAGQVRRSPNKFARINNSFPLLWLARGFAVLADPTIPIIGEGDQEANDRYIEQLIASAEAAVNEIVRRGVAHPDKIAVGGHSYGAFMTANLLAHAPHLFCCGIARSGAYNRTPTPFGFQVQLCPFI</sequence>
<organism evidence="3 4">
    <name type="scientific">Aegilops tauschii subsp. strangulata</name>
    <name type="common">Goatgrass</name>
    <dbReference type="NCBI Taxonomy" id="200361"/>
    <lineage>
        <taxon>Eukaryota</taxon>
        <taxon>Viridiplantae</taxon>
        <taxon>Streptophyta</taxon>
        <taxon>Embryophyta</taxon>
        <taxon>Tracheophyta</taxon>
        <taxon>Spermatophyta</taxon>
        <taxon>Magnoliopsida</taxon>
        <taxon>Liliopsida</taxon>
        <taxon>Poales</taxon>
        <taxon>Poaceae</taxon>
        <taxon>BOP clade</taxon>
        <taxon>Pooideae</taxon>
        <taxon>Triticodae</taxon>
        <taxon>Triticeae</taxon>
        <taxon>Triticinae</taxon>
        <taxon>Aegilops</taxon>
    </lineage>
</organism>
<keyword evidence="4" id="KW-1185">Reference proteome</keyword>
<proteinExistence type="predicted"/>
<dbReference type="PANTHER" id="PTHR42776:SF21">
    <property type="entry name" value="PEPTIDASE S9 PROLYL OLIGOPEPTIDASE CATALYTIC DOMAIN-CONTAINING PROTEIN"/>
    <property type="match status" value="1"/>
</dbReference>
<dbReference type="Pfam" id="PF00326">
    <property type="entry name" value="Peptidase_S9"/>
    <property type="match status" value="1"/>
</dbReference>
<dbReference type="AlphaFoldDB" id="A0A453ALN1"/>
<reference evidence="3" key="3">
    <citation type="journal article" date="2017" name="Nature">
        <title>Genome sequence of the progenitor of the wheat D genome Aegilops tauschii.</title>
        <authorList>
            <person name="Luo M.C."/>
            <person name="Gu Y.Q."/>
            <person name="Puiu D."/>
            <person name="Wang H."/>
            <person name="Twardziok S.O."/>
            <person name="Deal K.R."/>
            <person name="Huo N."/>
            <person name="Zhu T."/>
            <person name="Wang L."/>
            <person name="Wang Y."/>
            <person name="McGuire P.E."/>
            <person name="Liu S."/>
            <person name="Long H."/>
            <person name="Ramasamy R.K."/>
            <person name="Rodriguez J.C."/>
            <person name="Van S.L."/>
            <person name="Yuan L."/>
            <person name="Wang Z."/>
            <person name="Xia Z."/>
            <person name="Xiao L."/>
            <person name="Anderson O.D."/>
            <person name="Ouyang S."/>
            <person name="Liang Y."/>
            <person name="Zimin A.V."/>
            <person name="Pertea G."/>
            <person name="Qi P."/>
            <person name="Bennetzen J.L."/>
            <person name="Dai X."/>
            <person name="Dawson M.W."/>
            <person name="Muller H.G."/>
            <person name="Kugler K."/>
            <person name="Rivarola-Duarte L."/>
            <person name="Spannagl M."/>
            <person name="Mayer K.F.X."/>
            <person name="Lu F.H."/>
            <person name="Bevan M.W."/>
            <person name="Leroy P."/>
            <person name="Li P."/>
            <person name="You F.M."/>
            <person name="Sun Q."/>
            <person name="Liu Z."/>
            <person name="Lyons E."/>
            <person name="Wicker T."/>
            <person name="Salzberg S.L."/>
            <person name="Devos K.M."/>
            <person name="Dvorak J."/>
        </authorList>
    </citation>
    <scope>NUCLEOTIDE SEQUENCE [LARGE SCALE GENOMIC DNA]</scope>
    <source>
        <strain evidence="3">cv. AL8/78</strain>
    </source>
</reference>
<dbReference type="PANTHER" id="PTHR42776">
    <property type="entry name" value="SERINE PEPTIDASE S9 FAMILY MEMBER"/>
    <property type="match status" value="1"/>
</dbReference>
<evidence type="ECO:0000313" key="3">
    <source>
        <dbReference type="EnsemblPlants" id="AET2Gv20187400.41"/>
    </source>
</evidence>
<dbReference type="Gene3D" id="3.40.50.1820">
    <property type="entry name" value="alpha/beta hydrolase"/>
    <property type="match status" value="1"/>
</dbReference>
<dbReference type="Gramene" id="AET2Gv20187400.41">
    <property type="protein sequence ID" value="AET2Gv20187400.41"/>
    <property type="gene ID" value="AET2Gv20187400"/>
</dbReference>
<dbReference type="GO" id="GO:0006508">
    <property type="term" value="P:proteolysis"/>
    <property type="evidence" value="ECO:0007669"/>
    <property type="project" value="InterPro"/>
</dbReference>
<dbReference type="GO" id="GO:0004252">
    <property type="term" value="F:serine-type endopeptidase activity"/>
    <property type="evidence" value="ECO:0007669"/>
    <property type="project" value="TreeGrafter"/>
</dbReference>
<dbReference type="InterPro" id="IPR001375">
    <property type="entry name" value="Peptidase_S9_cat"/>
</dbReference>
<evidence type="ECO:0000313" key="4">
    <source>
        <dbReference type="Proteomes" id="UP000015105"/>
    </source>
</evidence>
<dbReference type="Proteomes" id="UP000015105">
    <property type="component" value="Chromosome 2D"/>
</dbReference>
<dbReference type="InterPro" id="IPR029058">
    <property type="entry name" value="AB_hydrolase_fold"/>
</dbReference>
<evidence type="ECO:0000259" key="2">
    <source>
        <dbReference type="Pfam" id="PF00326"/>
    </source>
</evidence>
<evidence type="ECO:0000256" key="1">
    <source>
        <dbReference type="ARBA" id="ARBA00022801"/>
    </source>
</evidence>